<organism evidence="2">
    <name type="scientific">Tanacetum cinerariifolium</name>
    <name type="common">Dalmatian daisy</name>
    <name type="synonym">Chrysanthemum cinerariifolium</name>
    <dbReference type="NCBI Taxonomy" id="118510"/>
    <lineage>
        <taxon>Eukaryota</taxon>
        <taxon>Viridiplantae</taxon>
        <taxon>Streptophyta</taxon>
        <taxon>Embryophyta</taxon>
        <taxon>Tracheophyta</taxon>
        <taxon>Spermatophyta</taxon>
        <taxon>Magnoliopsida</taxon>
        <taxon>eudicotyledons</taxon>
        <taxon>Gunneridae</taxon>
        <taxon>Pentapetalae</taxon>
        <taxon>asterids</taxon>
        <taxon>campanulids</taxon>
        <taxon>Asterales</taxon>
        <taxon>Asteraceae</taxon>
        <taxon>Asteroideae</taxon>
        <taxon>Anthemideae</taxon>
        <taxon>Anthemidinae</taxon>
        <taxon>Tanacetum</taxon>
    </lineage>
</organism>
<proteinExistence type="predicted"/>
<comment type="caution">
    <text evidence="2">The sequence shown here is derived from an EMBL/GenBank/DDBJ whole genome shotgun (WGS) entry which is preliminary data.</text>
</comment>
<feature type="compositionally biased region" description="Basic and acidic residues" evidence="1">
    <location>
        <begin position="25"/>
        <end position="40"/>
    </location>
</feature>
<name>A0A699L0F1_TANCI</name>
<reference evidence="2" key="1">
    <citation type="journal article" date="2019" name="Sci. Rep.">
        <title>Draft genome of Tanacetum cinerariifolium, the natural source of mosquito coil.</title>
        <authorList>
            <person name="Yamashiro T."/>
            <person name="Shiraishi A."/>
            <person name="Satake H."/>
            <person name="Nakayama K."/>
        </authorList>
    </citation>
    <scope>NUCLEOTIDE SEQUENCE</scope>
</reference>
<accession>A0A699L0F1</accession>
<feature type="region of interest" description="Disordered" evidence="1">
    <location>
        <begin position="1"/>
        <end position="60"/>
    </location>
</feature>
<dbReference type="AlphaFoldDB" id="A0A699L0F1"/>
<feature type="compositionally biased region" description="Basic and acidic residues" evidence="1">
    <location>
        <begin position="1"/>
        <end position="10"/>
    </location>
</feature>
<sequence length="285" mass="33096">GRDDQDKDKGPFAGSNRGMKRRKSSKDSEPSKGSKSKELKSSSSSQGTQSQHKSFGKSTQAEELEFKVAQRCIRIKGMSLLSMIDLIGTNPKVREYPYDLSKPLLLIEDQGRQLVSGDYFINNDLAYLKGGSLSRKYATSTTRTKAAKVRVIKWYDYGYLEEIVVRRDDNVLYKFKRIVILHRVEELQLGVESYQKKLNITRLETTQSNISRLTPYTAYKNPQGIIYQDKYKRNRHWSNLEMKRSHIMVKAIDKLLFERRLVRNLEKYVGGHDYENDLRLLEQPI</sequence>
<dbReference type="EMBL" id="BKCJ010573637">
    <property type="protein sequence ID" value="GFB19916.1"/>
    <property type="molecule type" value="Genomic_DNA"/>
</dbReference>
<feature type="compositionally biased region" description="Low complexity" evidence="1">
    <location>
        <begin position="41"/>
        <end position="53"/>
    </location>
</feature>
<protein>
    <submittedName>
        <fullName evidence="2">Uncharacterized protein</fullName>
    </submittedName>
</protein>
<evidence type="ECO:0000313" key="2">
    <source>
        <dbReference type="EMBL" id="GFB19916.1"/>
    </source>
</evidence>
<evidence type="ECO:0000256" key="1">
    <source>
        <dbReference type="SAM" id="MobiDB-lite"/>
    </source>
</evidence>
<gene>
    <name evidence="2" type="ORF">Tci_691887</name>
</gene>
<feature type="non-terminal residue" evidence="2">
    <location>
        <position position="1"/>
    </location>
</feature>